<evidence type="ECO:0000313" key="1">
    <source>
        <dbReference type="EMBL" id="KAK2591470.1"/>
    </source>
</evidence>
<dbReference type="Proteomes" id="UP001251528">
    <property type="component" value="Unassembled WGS sequence"/>
</dbReference>
<proteinExistence type="predicted"/>
<sequence>MPPSSAASQPLEPEELAQAVAKLAQCLKQSRAQYSISGGAASMVVCMQHGLEDVRSTEDIDLVVQPAGDITAESISTWLLQNYPNDFVAKITYGVSIPSLAFRRSNGSITYIEIEMFESMFGLKDLNNEVVMIDVSGVQVPVFSARWLLREKIITAFERRGSKKERTDVEDACNLLEAVKSDSVDLTNREDAVRHLLAKRPDIRQSLEVKVICPAVLGRPWAWNEYAEIYWRFEKDELRCVDENIQPHKCEWNEAARVWYFTAGGRSWFYSAECNDLRLST</sequence>
<dbReference type="AlphaFoldDB" id="A0AAJ0CE83"/>
<accession>A0AAJ0CE83</accession>
<organism evidence="1 2">
    <name type="scientific">Conoideocrella luteorostrata</name>
    <dbReference type="NCBI Taxonomy" id="1105319"/>
    <lineage>
        <taxon>Eukaryota</taxon>
        <taxon>Fungi</taxon>
        <taxon>Dikarya</taxon>
        <taxon>Ascomycota</taxon>
        <taxon>Pezizomycotina</taxon>
        <taxon>Sordariomycetes</taxon>
        <taxon>Hypocreomycetidae</taxon>
        <taxon>Hypocreales</taxon>
        <taxon>Clavicipitaceae</taxon>
        <taxon>Conoideocrella</taxon>
    </lineage>
</organism>
<dbReference type="Pfam" id="PF08843">
    <property type="entry name" value="AbiEii"/>
    <property type="match status" value="1"/>
</dbReference>
<comment type="caution">
    <text evidence="1">The sequence shown here is derived from an EMBL/GenBank/DDBJ whole genome shotgun (WGS) entry which is preliminary data.</text>
</comment>
<gene>
    <name evidence="1" type="ORF">QQS21_010846</name>
</gene>
<dbReference type="EMBL" id="JASWJB010000333">
    <property type="protein sequence ID" value="KAK2591470.1"/>
    <property type="molecule type" value="Genomic_DNA"/>
</dbReference>
<dbReference type="InterPro" id="IPR014942">
    <property type="entry name" value="AbiEii"/>
</dbReference>
<name>A0AAJ0CE83_9HYPO</name>
<keyword evidence="2" id="KW-1185">Reference proteome</keyword>
<reference evidence="1" key="1">
    <citation type="submission" date="2023-06" db="EMBL/GenBank/DDBJ databases">
        <title>Conoideocrella luteorostrata (Hypocreales: Clavicipitaceae), a potential biocontrol fungus for elongate hemlock scale in United States Christmas tree production areas.</title>
        <authorList>
            <person name="Barrett H."/>
            <person name="Lovett B."/>
            <person name="Macias A.M."/>
            <person name="Stajich J.E."/>
            <person name="Kasson M.T."/>
        </authorList>
    </citation>
    <scope>NUCLEOTIDE SEQUENCE</scope>
    <source>
        <strain evidence="1">ARSEF 14590</strain>
    </source>
</reference>
<protein>
    <submittedName>
        <fullName evidence="1">Uncharacterized protein</fullName>
    </submittedName>
</protein>
<evidence type="ECO:0000313" key="2">
    <source>
        <dbReference type="Proteomes" id="UP001251528"/>
    </source>
</evidence>
<dbReference type="Gene3D" id="3.30.460.40">
    <property type="match status" value="1"/>
</dbReference>